<protein>
    <recommendedName>
        <fullName evidence="1">DUF6830 domain-containing protein</fullName>
    </recommendedName>
</protein>
<dbReference type="InterPro" id="IPR049233">
    <property type="entry name" value="DUF6830"/>
</dbReference>
<accession>A0A9P7A9N5</accession>
<dbReference type="AlphaFoldDB" id="A0A9P7A9N5"/>
<reference evidence="2" key="1">
    <citation type="journal article" date="2020" name="New Phytol.">
        <title>Comparative genomics reveals dynamic genome evolution in host specialist ectomycorrhizal fungi.</title>
        <authorList>
            <person name="Lofgren L.A."/>
            <person name="Nguyen N.H."/>
            <person name="Vilgalys R."/>
            <person name="Ruytinx J."/>
            <person name="Liao H.L."/>
            <person name="Branco S."/>
            <person name="Kuo A."/>
            <person name="LaButti K."/>
            <person name="Lipzen A."/>
            <person name="Andreopoulos W."/>
            <person name="Pangilinan J."/>
            <person name="Riley R."/>
            <person name="Hundley H."/>
            <person name="Na H."/>
            <person name="Barry K."/>
            <person name="Grigoriev I.V."/>
            <person name="Stajich J.E."/>
            <person name="Kennedy P.G."/>
        </authorList>
    </citation>
    <scope>NUCLEOTIDE SEQUENCE</scope>
    <source>
        <strain evidence="2">S12</strain>
    </source>
</reference>
<dbReference type="GeneID" id="64601689"/>
<organism evidence="2 3">
    <name type="scientific">Suillus plorans</name>
    <dbReference type="NCBI Taxonomy" id="116603"/>
    <lineage>
        <taxon>Eukaryota</taxon>
        <taxon>Fungi</taxon>
        <taxon>Dikarya</taxon>
        <taxon>Basidiomycota</taxon>
        <taxon>Agaricomycotina</taxon>
        <taxon>Agaricomycetes</taxon>
        <taxon>Agaricomycetidae</taxon>
        <taxon>Boletales</taxon>
        <taxon>Suillineae</taxon>
        <taxon>Suillaceae</taxon>
        <taxon>Suillus</taxon>
    </lineage>
</organism>
<name>A0A9P7A9N5_9AGAM</name>
<dbReference type="RefSeq" id="XP_041152381.1">
    <property type="nucleotide sequence ID" value="XM_041307925.1"/>
</dbReference>
<dbReference type="Pfam" id="PF18759">
    <property type="entry name" value="Plavaka"/>
    <property type="match status" value="1"/>
</dbReference>
<dbReference type="OrthoDB" id="2576233at2759"/>
<feature type="domain" description="DUF6830" evidence="1">
    <location>
        <begin position="716"/>
        <end position="815"/>
    </location>
</feature>
<sequence length="945" mass="108151">MNPHNSPGRDSHAAERLSSIDSFGQAVQCPICSNLFNSAEDICAHLSDDPGCSHRLIPPPIAFRIPQASEDRPRQGRFHHSSGYIYKLGQPNTFKRMEQDDFEPMRKHNVYYPFSDTAEWELAKFLCDNLNQGQITRFLKLLWVVAEAKRPLSFKTAKQLFTFMDALPKVPQWRCTPMHTDGYVTTHPVNLIWRDALEVVHHIFGNPIFANHMEYDPYEINDDGEREYREWMSCEHVFEIQDKLPIGATIVPIILASDKTPVTRHTGSLEMHPTFLTIGNIHSEIRMKATSHAWECVAYILSPEYITNSDYAGLLEARFWHSCMGMVFEKLKIASHMGELMVDPMGCQCYAFTPLIAHIADLPEQLMISCVSKSVSPTTLATLAQFDDGITHPPRNGMSTLLQLHEIGKVFDPWKFREFQEAAKKVSLSGVHKPFWRDWKFADPAVFLVPKILHTGHKFFFDHILKWCKEVIGANELDARFRSQHKRVGTRHFTDGVSHVNQMTGREHRDIQRTLVPTIVGVTSPGFTRAVRALIDFIYKAQAPTFTDSSINSMSDSLREFHTYKHFILEAQARTGTSGPIAHFRIPKLELFNSFARSIHKSGAIIQYSADVSERLLITHCKTPFQRTSHQWATFTQQVVNIIHRQDVMRQFDFYALLREQGMSLVNVMDDEFDEVIDMDPTFSWIARVAPQEMQRFQAIRPVCNHFLKGLLSDEANAAFHVTIAHDLADRSATALAQLYHLPNFPHILSQYLDGVSGRNSPFHSRLLKVWFKFRLQLHSRLRPCNIMPSQQVQAIPPSNTYPYGYCNIVLLQPTGANPQSTPCIAQVRMVFALSTRGSQLPVQLKDPFLYVQLFKVTALPEAEPHIAMYRVLRSFYTAPDGSRTRIGKIVRLVDVTHAVELIPIYGTTLDRSVTSVTSLERYDDFYLNSFSDKEWYHTLHADYI</sequence>
<dbReference type="InterPro" id="IPR041078">
    <property type="entry name" value="Plavaka"/>
</dbReference>
<evidence type="ECO:0000259" key="1">
    <source>
        <dbReference type="Pfam" id="PF20722"/>
    </source>
</evidence>
<dbReference type="Pfam" id="PF20722">
    <property type="entry name" value="DUF6830"/>
    <property type="match status" value="1"/>
</dbReference>
<dbReference type="Proteomes" id="UP000719766">
    <property type="component" value="Unassembled WGS sequence"/>
</dbReference>
<comment type="caution">
    <text evidence="2">The sequence shown here is derived from an EMBL/GenBank/DDBJ whole genome shotgun (WGS) entry which is preliminary data.</text>
</comment>
<keyword evidence="3" id="KW-1185">Reference proteome</keyword>
<proteinExistence type="predicted"/>
<gene>
    <name evidence="2" type="ORF">HD556DRAFT_1451281</name>
</gene>
<evidence type="ECO:0000313" key="3">
    <source>
        <dbReference type="Proteomes" id="UP000719766"/>
    </source>
</evidence>
<evidence type="ECO:0000313" key="2">
    <source>
        <dbReference type="EMBL" id="KAG1784896.1"/>
    </source>
</evidence>
<dbReference type="EMBL" id="JABBWE010000125">
    <property type="protein sequence ID" value="KAG1784896.1"/>
    <property type="molecule type" value="Genomic_DNA"/>
</dbReference>